<name>A0AA39GTI3_9BILA</name>
<evidence type="ECO:0000313" key="11">
    <source>
        <dbReference type="EMBL" id="KAK0393295.1"/>
    </source>
</evidence>
<evidence type="ECO:0000259" key="9">
    <source>
        <dbReference type="SMART" id="SM00645"/>
    </source>
</evidence>
<proteinExistence type="inferred from homology"/>
<dbReference type="Gene3D" id="3.90.70.10">
    <property type="entry name" value="Cysteine proteinases"/>
    <property type="match status" value="1"/>
</dbReference>
<dbReference type="SMART" id="SM00645">
    <property type="entry name" value="Pept_C1"/>
    <property type="match status" value="1"/>
</dbReference>
<keyword evidence="8" id="KW-0732">Signal</keyword>
<evidence type="ECO:0000256" key="2">
    <source>
        <dbReference type="ARBA" id="ARBA00022670"/>
    </source>
</evidence>
<feature type="domain" description="Cathepsin propeptide inhibitor" evidence="10">
    <location>
        <begin position="48"/>
        <end position="105"/>
    </location>
</feature>
<feature type="compositionally biased region" description="Basic and acidic residues" evidence="7">
    <location>
        <begin position="433"/>
        <end position="453"/>
    </location>
</feature>
<dbReference type="EMBL" id="JAUCMV010000005">
    <property type="protein sequence ID" value="KAK0393295.1"/>
    <property type="molecule type" value="Genomic_DNA"/>
</dbReference>
<feature type="signal peptide" evidence="8">
    <location>
        <begin position="1"/>
        <end position="16"/>
    </location>
</feature>
<dbReference type="Pfam" id="PF00112">
    <property type="entry name" value="Peptidase_C1"/>
    <property type="match status" value="1"/>
</dbReference>
<evidence type="ECO:0000256" key="3">
    <source>
        <dbReference type="ARBA" id="ARBA00022801"/>
    </source>
</evidence>
<comment type="caution">
    <text evidence="11">The sequence shown here is derived from an EMBL/GenBank/DDBJ whole genome shotgun (WGS) entry which is preliminary data.</text>
</comment>
<dbReference type="InterPro" id="IPR039417">
    <property type="entry name" value="Peptidase_C1A_papain-like"/>
</dbReference>
<dbReference type="SMART" id="SM00848">
    <property type="entry name" value="Inhibitor_I29"/>
    <property type="match status" value="1"/>
</dbReference>
<gene>
    <name evidence="11" type="ORF">QR680_000138</name>
</gene>
<dbReference type="InterPro" id="IPR000668">
    <property type="entry name" value="Peptidase_C1A_C"/>
</dbReference>
<dbReference type="Pfam" id="PF08246">
    <property type="entry name" value="Inhibitor_I29"/>
    <property type="match status" value="1"/>
</dbReference>
<dbReference type="CDD" id="cd02248">
    <property type="entry name" value="Peptidase_C1A"/>
    <property type="match status" value="1"/>
</dbReference>
<dbReference type="AlphaFoldDB" id="A0AA39GTI3"/>
<evidence type="ECO:0000256" key="4">
    <source>
        <dbReference type="ARBA" id="ARBA00022807"/>
    </source>
</evidence>
<reference evidence="11" key="1">
    <citation type="submission" date="2023-06" db="EMBL/GenBank/DDBJ databases">
        <title>Genomic analysis of the entomopathogenic nematode Steinernema hermaphroditum.</title>
        <authorList>
            <person name="Schwarz E.M."/>
            <person name="Heppert J.K."/>
            <person name="Baniya A."/>
            <person name="Schwartz H.T."/>
            <person name="Tan C.-H."/>
            <person name="Antoshechkin I."/>
            <person name="Sternberg P.W."/>
            <person name="Goodrich-Blair H."/>
            <person name="Dillman A.R."/>
        </authorList>
    </citation>
    <scope>NUCLEOTIDE SEQUENCE</scope>
    <source>
        <strain evidence="11">PS9179</strain>
        <tissue evidence="11">Whole animal</tissue>
    </source>
</reference>
<keyword evidence="6" id="KW-1015">Disulfide bond</keyword>
<evidence type="ECO:0000256" key="1">
    <source>
        <dbReference type="ARBA" id="ARBA00008455"/>
    </source>
</evidence>
<keyword evidence="12" id="KW-1185">Reference proteome</keyword>
<dbReference type="GO" id="GO:0008234">
    <property type="term" value="F:cysteine-type peptidase activity"/>
    <property type="evidence" value="ECO:0007669"/>
    <property type="project" value="UniProtKB-KW"/>
</dbReference>
<feature type="chain" id="PRO_5041452536" evidence="8">
    <location>
        <begin position="17"/>
        <end position="905"/>
    </location>
</feature>
<evidence type="ECO:0000256" key="7">
    <source>
        <dbReference type="SAM" id="MobiDB-lite"/>
    </source>
</evidence>
<keyword evidence="2" id="KW-0645">Protease</keyword>
<feature type="region of interest" description="Disordered" evidence="7">
    <location>
        <begin position="423"/>
        <end position="457"/>
    </location>
</feature>
<evidence type="ECO:0000256" key="6">
    <source>
        <dbReference type="ARBA" id="ARBA00023157"/>
    </source>
</evidence>
<sequence length="905" mass="101588">MRTLLLLSLLCLPVLASGLVGINLLLSAFNSLTDLFYDYLELQVQAEWRTFMERHQKNYGSVDEQSMRFAVFRRNMRLAKERAEKERGTARFGANKFSDMTEEEFQKTVLMNTNLLERTKASPKVSVSAVYEDHALPESFDWRNHNAVTEVKDQGWCGSCWAFSTTGNVESIWAVKKKQLVSLSEQQILDCEKSILGCFGGWPVKALQHIIKWGGLEPEEHYKYHGRGFFCHLNRSDIVAHIDGINQLDNDEDGIAQYMMNHGAVSVTMNARSSLMHYVDGIIKLSESDCSHVPDHAVLIVGFGTEKGMPYWIVKNSFGPKWGEDGYFRIYRGANTCGIADNAVSAPVLYGVPIRRAIVDSNDPNHLRAIVENPQRRIPFDQLEPDKAVLIFASVAKNPLTRTTVDAILPYTKAPVNINGKHEDIPEFSAETKNNDDDSEKPMEHKTTTEKPSTKFHRKAKIMWASELDEDPFAIKETPAPKVNDEELANMVSQNDTVPAAIEAKNNNEENEEVQPKQMTQPEVAVIDSDAQFVPENHTVVRHLVANNLKSTIRKLRIKRSPSIVDSATENLDDIKFHAGISTTAMTIHRHHRTTMKAPRQRLLKSPNTSNFVALDNQSSREVVDRDEVRIMPKLVQKTTIVTTTEAPSAHVEISSVIVDSDANIAPVQKKMAAQSLVVRRDIKPQGPPFVWNEFIIPSEGRRILVKSIPAAYFANGSQQPPLHHHVGVVQNPRRDIPVIESEAVLVRPKVTTSTVRPSTTMTVVDVTVSVTNEIEENIPPISDSFHDQVKSEDLQVIRIYEREGTTRTALLTRPQLTTPNPTVFPNIPRIVKPTFTHEAAMRAAARDAPLPKDVPVAKSDIADVKQISKSSNMSIPQRAANNRFKTFRARDFIDNEEGLIRVNP</sequence>
<dbReference type="SUPFAM" id="SSF54001">
    <property type="entry name" value="Cysteine proteinases"/>
    <property type="match status" value="1"/>
</dbReference>
<dbReference type="InterPro" id="IPR038765">
    <property type="entry name" value="Papain-like_cys_pep_sf"/>
</dbReference>
<dbReference type="FunFam" id="3.90.70.10:FF:000103">
    <property type="entry name" value="Hypothetical LOC496748"/>
    <property type="match status" value="1"/>
</dbReference>
<evidence type="ECO:0000313" key="12">
    <source>
        <dbReference type="Proteomes" id="UP001175271"/>
    </source>
</evidence>
<dbReference type="PANTHER" id="PTHR12411">
    <property type="entry name" value="CYSTEINE PROTEASE FAMILY C1-RELATED"/>
    <property type="match status" value="1"/>
</dbReference>
<keyword evidence="5" id="KW-0865">Zymogen</keyword>
<keyword evidence="4" id="KW-0788">Thiol protease</keyword>
<evidence type="ECO:0000256" key="5">
    <source>
        <dbReference type="ARBA" id="ARBA00023145"/>
    </source>
</evidence>
<dbReference type="InterPro" id="IPR000169">
    <property type="entry name" value="Pept_cys_AS"/>
</dbReference>
<evidence type="ECO:0000256" key="8">
    <source>
        <dbReference type="SAM" id="SignalP"/>
    </source>
</evidence>
<dbReference type="InterPro" id="IPR013128">
    <property type="entry name" value="Peptidase_C1A"/>
</dbReference>
<feature type="domain" description="Peptidase C1A papain C-terminal" evidence="9">
    <location>
        <begin position="136"/>
        <end position="348"/>
    </location>
</feature>
<dbReference type="GO" id="GO:0006508">
    <property type="term" value="P:proteolysis"/>
    <property type="evidence" value="ECO:0007669"/>
    <property type="project" value="UniProtKB-KW"/>
</dbReference>
<dbReference type="PROSITE" id="PS00139">
    <property type="entry name" value="THIOL_PROTEASE_CYS"/>
    <property type="match status" value="1"/>
</dbReference>
<dbReference type="PRINTS" id="PR00705">
    <property type="entry name" value="PAPAIN"/>
</dbReference>
<comment type="similarity">
    <text evidence="1">Belongs to the peptidase C1 family.</text>
</comment>
<protein>
    <submittedName>
        <fullName evidence="11">Uncharacterized protein</fullName>
    </submittedName>
</protein>
<keyword evidence="3" id="KW-0378">Hydrolase</keyword>
<dbReference type="InterPro" id="IPR013201">
    <property type="entry name" value="Prot_inhib_I29"/>
</dbReference>
<dbReference type="Proteomes" id="UP001175271">
    <property type="component" value="Unassembled WGS sequence"/>
</dbReference>
<evidence type="ECO:0000259" key="10">
    <source>
        <dbReference type="SMART" id="SM00848"/>
    </source>
</evidence>
<organism evidence="11 12">
    <name type="scientific">Steinernema hermaphroditum</name>
    <dbReference type="NCBI Taxonomy" id="289476"/>
    <lineage>
        <taxon>Eukaryota</taxon>
        <taxon>Metazoa</taxon>
        <taxon>Ecdysozoa</taxon>
        <taxon>Nematoda</taxon>
        <taxon>Chromadorea</taxon>
        <taxon>Rhabditida</taxon>
        <taxon>Tylenchina</taxon>
        <taxon>Panagrolaimomorpha</taxon>
        <taxon>Strongyloidoidea</taxon>
        <taxon>Steinernematidae</taxon>
        <taxon>Steinernema</taxon>
    </lineage>
</organism>
<accession>A0AA39GTI3</accession>